<dbReference type="AlphaFoldDB" id="A0A4Q1BQM6"/>
<dbReference type="SUPFAM" id="SSF53328">
    <property type="entry name" value="Formyltransferase"/>
    <property type="match status" value="1"/>
</dbReference>
<evidence type="ECO:0000259" key="3">
    <source>
        <dbReference type="Pfam" id="PF00551"/>
    </source>
</evidence>
<dbReference type="EMBL" id="SDIL01000021">
    <property type="protein sequence ID" value="RXK40239.1"/>
    <property type="molecule type" value="Genomic_DNA"/>
</dbReference>
<feature type="region of interest" description="Disordered" evidence="2">
    <location>
        <begin position="398"/>
        <end position="450"/>
    </location>
</feature>
<name>A0A4Q1BQM6_TREME</name>
<dbReference type="Pfam" id="PF00551">
    <property type="entry name" value="Formyl_trans_N"/>
    <property type="match status" value="1"/>
</dbReference>
<organism evidence="4 5">
    <name type="scientific">Tremella mesenterica</name>
    <name type="common">Jelly fungus</name>
    <dbReference type="NCBI Taxonomy" id="5217"/>
    <lineage>
        <taxon>Eukaryota</taxon>
        <taxon>Fungi</taxon>
        <taxon>Dikarya</taxon>
        <taxon>Basidiomycota</taxon>
        <taxon>Agaricomycotina</taxon>
        <taxon>Tremellomycetes</taxon>
        <taxon>Tremellales</taxon>
        <taxon>Tremellaceae</taxon>
        <taxon>Tremella</taxon>
    </lineage>
</organism>
<dbReference type="OrthoDB" id="10268103at2759"/>
<dbReference type="GO" id="GO:0004479">
    <property type="term" value="F:methionyl-tRNA formyltransferase activity"/>
    <property type="evidence" value="ECO:0007669"/>
    <property type="project" value="UniProtKB-EC"/>
</dbReference>
<dbReference type="PANTHER" id="PTHR11138">
    <property type="entry name" value="METHIONYL-TRNA FORMYLTRANSFERASE"/>
    <property type="match status" value="1"/>
</dbReference>
<accession>A0A4Q1BQM6</accession>
<dbReference type="InParanoid" id="A0A4Q1BQM6"/>
<dbReference type="InterPro" id="IPR002376">
    <property type="entry name" value="Formyl_transf_N"/>
</dbReference>
<dbReference type="InterPro" id="IPR041711">
    <property type="entry name" value="Met-tRNA-FMT_N"/>
</dbReference>
<evidence type="ECO:0000256" key="1">
    <source>
        <dbReference type="ARBA" id="ARBA00012261"/>
    </source>
</evidence>
<dbReference type="VEuPathDB" id="FungiDB:TREMEDRAFT_33685"/>
<dbReference type="EC" id="2.1.2.9" evidence="1"/>
<dbReference type="CDD" id="cd08646">
    <property type="entry name" value="FMT_core_Met-tRNA-FMT_N"/>
    <property type="match status" value="1"/>
</dbReference>
<dbReference type="InterPro" id="IPR036477">
    <property type="entry name" value="Formyl_transf_N_sf"/>
</dbReference>
<evidence type="ECO:0000313" key="5">
    <source>
        <dbReference type="Proteomes" id="UP000289152"/>
    </source>
</evidence>
<feature type="compositionally biased region" description="Low complexity" evidence="2">
    <location>
        <begin position="398"/>
        <end position="423"/>
    </location>
</feature>
<feature type="domain" description="Formyl transferase N-terminal" evidence="3">
    <location>
        <begin position="122"/>
        <end position="224"/>
    </location>
</feature>
<reference evidence="4 5" key="1">
    <citation type="submission" date="2016-06" db="EMBL/GenBank/DDBJ databases">
        <title>Evolution of pathogenesis and genome organization in the Tremellales.</title>
        <authorList>
            <person name="Cuomo C."/>
            <person name="Litvintseva A."/>
            <person name="Heitman J."/>
            <person name="Chen Y."/>
            <person name="Sun S."/>
            <person name="Springer D."/>
            <person name="Dromer F."/>
            <person name="Young S."/>
            <person name="Zeng Q."/>
            <person name="Chapman S."/>
            <person name="Gujja S."/>
            <person name="Saif S."/>
            <person name="Birren B."/>
        </authorList>
    </citation>
    <scope>NUCLEOTIDE SEQUENCE [LARGE SCALE GENOMIC DNA]</scope>
    <source>
        <strain evidence="4 5">ATCC 28783</strain>
    </source>
</reference>
<dbReference type="Gene3D" id="3.40.50.12230">
    <property type="match status" value="1"/>
</dbReference>
<comment type="caution">
    <text evidence="4">The sequence shown here is derived from an EMBL/GenBank/DDBJ whole genome shotgun (WGS) entry which is preliminary data.</text>
</comment>
<dbReference type="Proteomes" id="UP000289152">
    <property type="component" value="Unassembled WGS sequence"/>
</dbReference>
<gene>
    <name evidence="4" type="ORF">M231_02513</name>
</gene>
<sequence>MLVRPIRRYNNLLCGLRSYSNDAIRDKRFDILFCGSDSFSVSSLQALLGAQDIWKSIHVLVPGEQDVGRGGKSRSRHVQIYKSELGVYAERHGLPIYTVPKEGIRAFVPPNPFTSPNPTSLLLTVSFGHILPSPLLSLFPPYHRLNLHPSLLPKFRGAAPIQHTILTGVQTTGVTLQRLVERGKGIDAGDILGITSPENVCDSDTYSTLLPRLAIKGADLLVETLRKVQDGKAESFKQDEKEMTRAPKIRKEMGRVKWEKQGAKEVERLYRGIGHQQSLWTEVVFPNPLSSPTSNTTNFSSRNLLKSQDVNQSNEDSPSQPDNAISISQSGLTISSKARDDDAKRQSSTAYILQLTSVQLAQKPPPCPEAKPGTVIFLRSRSPPVLLVKCALHSSSMSSSTQVGSSLRRSSTSTETTTQIETTDIMKTGETPKGKSSENSQLEEKGVEGEKKLIDSIEKVQGVKQTDWIEIRSVKPPNKPERQVGEWWNGLPPSVRAGNEVRFV</sequence>
<feature type="compositionally biased region" description="Basic and acidic residues" evidence="2">
    <location>
        <begin position="430"/>
        <end position="450"/>
    </location>
</feature>
<dbReference type="GO" id="GO:0005739">
    <property type="term" value="C:mitochondrion"/>
    <property type="evidence" value="ECO:0007669"/>
    <property type="project" value="TreeGrafter"/>
</dbReference>
<evidence type="ECO:0000313" key="4">
    <source>
        <dbReference type="EMBL" id="RXK40239.1"/>
    </source>
</evidence>
<feature type="compositionally biased region" description="Polar residues" evidence="2">
    <location>
        <begin position="309"/>
        <end position="336"/>
    </location>
</feature>
<evidence type="ECO:0000256" key="2">
    <source>
        <dbReference type="SAM" id="MobiDB-lite"/>
    </source>
</evidence>
<protein>
    <recommendedName>
        <fullName evidence="1">methionyl-tRNA formyltransferase</fullName>
        <ecNumber evidence="1">2.1.2.9</ecNumber>
    </recommendedName>
</protein>
<dbReference type="STRING" id="5217.A0A4Q1BQM6"/>
<dbReference type="PANTHER" id="PTHR11138:SF5">
    <property type="entry name" value="METHIONYL-TRNA FORMYLTRANSFERASE, MITOCHONDRIAL"/>
    <property type="match status" value="1"/>
</dbReference>
<feature type="region of interest" description="Disordered" evidence="2">
    <location>
        <begin position="309"/>
        <end position="345"/>
    </location>
</feature>
<proteinExistence type="predicted"/>
<keyword evidence="5" id="KW-1185">Reference proteome</keyword>